<dbReference type="Proteomes" id="UP000595437">
    <property type="component" value="Chromosome 8"/>
</dbReference>
<evidence type="ECO:0000313" key="3">
    <source>
        <dbReference type="Proteomes" id="UP000595437"/>
    </source>
</evidence>
<accession>A0A7T8HJV8</accession>
<name>A0A7T8HJV8_CALRO</name>
<protein>
    <submittedName>
        <fullName evidence="2">Uncharacterized protein</fullName>
    </submittedName>
</protein>
<dbReference type="AlphaFoldDB" id="A0A7T8HJV8"/>
<dbReference type="EMBL" id="CP045897">
    <property type="protein sequence ID" value="QQP51433.1"/>
    <property type="molecule type" value="Genomic_DNA"/>
</dbReference>
<feature type="compositionally biased region" description="Acidic residues" evidence="1">
    <location>
        <begin position="96"/>
        <end position="110"/>
    </location>
</feature>
<proteinExistence type="predicted"/>
<keyword evidence="3" id="KW-1185">Reference proteome</keyword>
<sequence length="110" mass="12048">NVAILMTLRNHYVNVTLNNLLSLYSASVDPRRLLISKGSPSNVSGLLEESKSRLKELKEDLVKEKDENPFLSLFKRPQGGALSKGGIPPSCSNEGELLDGLDEDSLFGDF</sequence>
<organism evidence="2 3">
    <name type="scientific">Caligus rogercresseyi</name>
    <name type="common">Sea louse</name>
    <dbReference type="NCBI Taxonomy" id="217165"/>
    <lineage>
        <taxon>Eukaryota</taxon>
        <taxon>Metazoa</taxon>
        <taxon>Ecdysozoa</taxon>
        <taxon>Arthropoda</taxon>
        <taxon>Crustacea</taxon>
        <taxon>Multicrustacea</taxon>
        <taxon>Hexanauplia</taxon>
        <taxon>Copepoda</taxon>
        <taxon>Siphonostomatoida</taxon>
        <taxon>Caligidae</taxon>
        <taxon>Caligus</taxon>
    </lineage>
</organism>
<feature type="non-terminal residue" evidence="2">
    <location>
        <position position="110"/>
    </location>
</feature>
<feature type="region of interest" description="Disordered" evidence="1">
    <location>
        <begin position="78"/>
        <end position="110"/>
    </location>
</feature>
<gene>
    <name evidence="2" type="ORF">FKW44_012798</name>
</gene>
<evidence type="ECO:0000313" key="2">
    <source>
        <dbReference type="EMBL" id="QQP51433.1"/>
    </source>
</evidence>
<evidence type="ECO:0000256" key="1">
    <source>
        <dbReference type="SAM" id="MobiDB-lite"/>
    </source>
</evidence>
<reference evidence="3" key="1">
    <citation type="submission" date="2021-01" db="EMBL/GenBank/DDBJ databases">
        <title>Caligus Genome Assembly.</title>
        <authorList>
            <person name="Gallardo-Escarate C."/>
        </authorList>
    </citation>
    <scope>NUCLEOTIDE SEQUENCE [LARGE SCALE GENOMIC DNA]</scope>
</reference>